<evidence type="ECO:0000259" key="2">
    <source>
        <dbReference type="Pfam" id="PF01205"/>
    </source>
</evidence>
<protein>
    <submittedName>
        <fullName evidence="4">IMPACT family member YigZ</fullName>
    </submittedName>
</protein>
<evidence type="ECO:0000313" key="5">
    <source>
        <dbReference type="Proteomes" id="UP000233425"/>
    </source>
</evidence>
<comment type="caution">
    <text evidence="4">The sequence shown here is derived from an EMBL/GenBank/DDBJ whole genome shotgun (WGS) entry which is preliminary data.</text>
</comment>
<sequence>MAKDYKTVLSNAKDEFVEKRSRFIGYCKPVTCEQEAVDFINEKRSEHWNATHNVYAYSLREGNIKRYSDDGEPSGTAGMPCLDVIVKNEIYDVCVVVTRYFGGVLLGTGGLVRAYSHGTKIALDAAKIVKMQNCLVCSARCTYNQYGKVSALVTDNGGAVDDTVYEGDVLIKFHISPDLISQLNKRLADATSGEVQAVSDEEKYYAVEV</sequence>
<gene>
    <name evidence="4" type="primary">yigZ</name>
    <name evidence="4" type="ORF">RBATCC27255_01019</name>
</gene>
<dbReference type="InterPro" id="IPR020568">
    <property type="entry name" value="Ribosomal_Su5_D2-typ_SF"/>
</dbReference>
<reference evidence="4" key="1">
    <citation type="journal article" date="2018" name="Environ. Microbiol.">
        <title>Sporulation capability and amylosome conservation among diverse human colonic and rumen isolates of the keystone starch-degrader Ruminococcus bromii.</title>
        <authorList>
            <person name="Mukhopadhya I."/>
            <person name="Morais S."/>
            <person name="Laverde-Gomez J."/>
            <person name="Sheridan P.O."/>
            <person name="Walker A.W."/>
            <person name="Kelly W."/>
            <person name="Klieve A.V."/>
            <person name="Ouwerkerk D."/>
            <person name="Duncan S.H."/>
            <person name="Louis P."/>
            <person name="Koropatkin N."/>
            <person name="Cockburn D."/>
            <person name="Kibler R."/>
            <person name="Cooper P.J."/>
            <person name="Sandoval C."/>
            <person name="Crost E."/>
            <person name="Juge N."/>
            <person name="Bayer E.A."/>
            <person name="Flint H.J."/>
        </authorList>
    </citation>
    <scope>NUCLEOTIDE SEQUENCE [LARGE SCALE GENOMIC DNA]</scope>
    <source>
        <strain evidence="4">ATCC 27255</strain>
    </source>
</reference>
<dbReference type="InterPro" id="IPR035647">
    <property type="entry name" value="EFG_III/V"/>
</dbReference>
<proteinExistence type="inferred from homology"/>
<name>A0A2N0UUC6_9FIRM</name>
<dbReference type="InterPro" id="IPR036956">
    <property type="entry name" value="Impact_N_sf"/>
</dbReference>
<organism evidence="4 5">
    <name type="scientific">Ruminococcus bromii</name>
    <dbReference type="NCBI Taxonomy" id="40518"/>
    <lineage>
        <taxon>Bacteria</taxon>
        <taxon>Bacillati</taxon>
        <taxon>Bacillota</taxon>
        <taxon>Clostridia</taxon>
        <taxon>Eubacteriales</taxon>
        <taxon>Oscillospiraceae</taxon>
        <taxon>Ruminococcus</taxon>
    </lineage>
</organism>
<keyword evidence="5" id="KW-1185">Reference proteome</keyword>
<dbReference type="InterPro" id="IPR023582">
    <property type="entry name" value="Impact"/>
</dbReference>
<accession>A0A2N0UUC6</accession>
<dbReference type="InterPro" id="IPR001498">
    <property type="entry name" value="Impact_N"/>
</dbReference>
<dbReference type="Gene3D" id="3.30.230.30">
    <property type="entry name" value="Impact, N-terminal domain"/>
    <property type="match status" value="1"/>
</dbReference>
<dbReference type="PANTHER" id="PTHR16301:SF20">
    <property type="entry name" value="IMPACT FAMILY MEMBER YIGZ"/>
    <property type="match status" value="1"/>
</dbReference>
<dbReference type="Proteomes" id="UP000233425">
    <property type="component" value="Unassembled WGS sequence"/>
</dbReference>
<dbReference type="SUPFAM" id="SSF54980">
    <property type="entry name" value="EF-G C-terminal domain-like"/>
    <property type="match status" value="1"/>
</dbReference>
<feature type="domain" description="UPF0029" evidence="3">
    <location>
        <begin position="140"/>
        <end position="193"/>
    </location>
</feature>
<dbReference type="GO" id="GO:0005737">
    <property type="term" value="C:cytoplasm"/>
    <property type="evidence" value="ECO:0007669"/>
    <property type="project" value="TreeGrafter"/>
</dbReference>
<dbReference type="Gene3D" id="3.30.70.240">
    <property type="match status" value="1"/>
</dbReference>
<dbReference type="PANTHER" id="PTHR16301">
    <property type="entry name" value="IMPACT-RELATED"/>
    <property type="match status" value="1"/>
</dbReference>
<dbReference type="GO" id="GO:0006446">
    <property type="term" value="P:regulation of translational initiation"/>
    <property type="evidence" value="ECO:0007669"/>
    <property type="project" value="TreeGrafter"/>
</dbReference>
<feature type="domain" description="Impact N-terminal" evidence="2">
    <location>
        <begin position="19"/>
        <end position="122"/>
    </location>
</feature>
<dbReference type="EMBL" id="NNSR01000046">
    <property type="protein sequence ID" value="PKD30573.1"/>
    <property type="molecule type" value="Genomic_DNA"/>
</dbReference>
<evidence type="ECO:0000256" key="1">
    <source>
        <dbReference type="ARBA" id="ARBA00007665"/>
    </source>
</evidence>
<dbReference type="NCBIfam" id="TIGR00257">
    <property type="entry name" value="IMPACT_YIGZ"/>
    <property type="match status" value="1"/>
</dbReference>
<dbReference type="InterPro" id="IPR015269">
    <property type="entry name" value="UPF0029_Impact_C"/>
</dbReference>
<evidence type="ECO:0000313" key="4">
    <source>
        <dbReference type="EMBL" id="PKD30573.1"/>
    </source>
</evidence>
<dbReference type="Pfam" id="PF01205">
    <property type="entry name" value="Impact_N"/>
    <property type="match status" value="1"/>
</dbReference>
<dbReference type="AlphaFoldDB" id="A0A2N0UUC6"/>
<comment type="similarity">
    <text evidence="1">Belongs to the IMPACT family.</text>
</comment>
<dbReference type="RefSeq" id="WP_101029037.1">
    <property type="nucleotide sequence ID" value="NZ_CABMMZ010000046.1"/>
</dbReference>
<evidence type="ECO:0000259" key="3">
    <source>
        <dbReference type="Pfam" id="PF09186"/>
    </source>
</evidence>
<dbReference type="Pfam" id="PF09186">
    <property type="entry name" value="DUF1949"/>
    <property type="match status" value="1"/>
</dbReference>
<dbReference type="InterPro" id="IPR015796">
    <property type="entry name" value="Impact_YigZ-like"/>
</dbReference>
<dbReference type="SUPFAM" id="SSF54211">
    <property type="entry name" value="Ribosomal protein S5 domain 2-like"/>
    <property type="match status" value="1"/>
</dbReference>